<evidence type="ECO:0000256" key="5">
    <source>
        <dbReference type="ARBA" id="ARBA00023034"/>
    </source>
</evidence>
<feature type="domain" description="ACB" evidence="8">
    <location>
        <begin position="1"/>
        <end position="81"/>
    </location>
</feature>
<evidence type="ECO:0000259" key="8">
    <source>
        <dbReference type="PROSITE" id="PS51228"/>
    </source>
</evidence>
<accession>A0A8J6BD44</accession>
<evidence type="ECO:0000256" key="3">
    <source>
        <dbReference type="ARBA" id="ARBA00022448"/>
    </source>
</evidence>
<dbReference type="EMBL" id="WNTK01023281">
    <property type="protein sequence ID" value="KAG9461345.1"/>
    <property type="molecule type" value="Genomic_DNA"/>
</dbReference>
<protein>
    <recommendedName>
        <fullName evidence="7">Acyl-CoA-binding protein</fullName>
    </recommendedName>
</protein>
<organism evidence="9 10">
    <name type="scientific">Eleutherodactylus coqui</name>
    <name type="common">Puerto Rican coqui</name>
    <dbReference type="NCBI Taxonomy" id="57060"/>
    <lineage>
        <taxon>Eukaryota</taxon>
        <taxon>Metazoa</taxon>
        <taxon>Chordata</taxon>
        <taxon>Craniata</taxon>
        <taxon>Vertebrata</taxon>
        <taxon>Euteleostomi</taxon>
        <taxon>Amphibia</taxon>
        <taxon>Batrachia</taxon>
        <taxon>Anura</taxon>
        <taxon>Neobatrachia</taxon>
        <taxon>Hyloidea</taxon>
        <taxon>Eleutherodactylidae</taxon>
        <taxon>Eleutherodactylinae</taxon>
        <taxon>Eleutherodactylus</taxon>
        <taxon>Eleutherodactylus</taxon>
    </lineage>
</organism>
<keyword evidence="10" id="KW-1185">Reference proteome</keyword>
<dbReference type="InterPro" id="IPR014352">
    <property type="entry name" value="FERM/acyl-CoA-bd_prot_sf"/>
</dbReference>
<comment type="caution">
    <text evidence="9">The sequence shown here is derived from an EMBL/GenBank/DDBJ whole genome shotgun (WGS) entry which is preliminary data.</text>
</comment>
<gene>
    <name evidence="9" type="ORF">GDO78_017180</name>
</gene>
<dbReference type="InterPro" id="IPR000582">
    <property type="entry name" value="Acyl-CoA-binding_protein"/>
</dbReference>
<evidence type="ECO:0000256" key="2">
    <source>
        <dbReference type="ARBA" id="ARBA00004555"/>
    </source>
</evidence>
<dbReference type="PANTHER" id="PTHR23310">
    <property type="entry name" value="ACYL-COA-BINDING PROTEIN, ACBP"/>
    <property type="match status" value="1"/>
</dbReference>
<dbReference type="GO" id="GO:0006631">
    <property type="term" value="P:fatty acid metabolic process"/>
    <property type="evidence" value="ECO:0007669"/>
    <property type="project" value="TreeGrafter"/>
</dbReference>
<evidence type="ECO:0000313" key="10">
    <source>
        <dbReference type="Proteomes" id="UP000770717"/>
    </source>
</evidence>
<evidence type="ECO:0000313" key="9">
    <source>
        <dbReference type="EMBL" id="KAG9461345.1"/>
    </source>
</evidence>
<feature type="non-terminal residue" evidence="9">
    <location>
        <position position="82"/>
    </location>
</feature>
<dbReference type="AlphaFoldDB" id="A0A8J6BD44"/>
<proteinExistence type="predicted"/>
<evidence type="ECO:0000256" key="7">
    <source>
        <dbReference type="ARBA" id="ARBA00039735"/>
    </source>
</evidence>
<dbReference type="PROSITE" id="PS51228">
    <property type="entry name" value="ACB_2"/>
    <property type="match status" value="1"/>
</dbReference>
<dbReference type="SUPFAM" id="SSF47027">
    <property type="entry name" value="Acyl-CoA binding protein"/>
    <property type="match status" value="1"/>
</dbReference>
<keyword evidence="4" id="KW-0256">Endoplasmic reticulum</keyword>
<dbReference type="Proteomes" id="UP000770717">
    <property type="component" value="Unassembled WGS sequence"/>
</dbReference>
<reference evidence="9" key="1">
    <citation type="thesis" date="2020" institute="ProQuest LLC" country="789 East Eisenhower Parkway, Ann Arbor, MI, USA">
        <title>Comparative Genomics and Chromosome Evolution.</title>
        <authorList>
            <person name="Mudd A.B."/>
        </authorList>
    </citation>
    <scope>NUCLEOTIDE SEQUENCE</scope>
    <source>
        <strain evidence="9">HN-11 Male</strain>
        <tissue evidence="9">Kidney and liver</tissue>
    </source>
</reference>
<keyword evidence="6" id="KW-0446">Lipid-binding</keyword>
<dbReference type="Gene3D" id="1.20.80.10">
    <property type="match status" value="1"/>
</dbReference>
<dbReference type="InterPro" id="IPR035984">
    <property type="entry name" value="Acyl-CoA-binding_sf"/>
</dbReference>
<name>A0A8J6BD44_ELECQ</name>
<sequence>AAFDKAAKMVRQKHCTPTELEQLKIYSWYKQANVGDVDTDPPGGVAQQKWDAWNELKGTSKSNAMIQYIKMVEDLKSKYGTQ</sequence>
<dbReference type="GO" id="GO:0005783">
    <property type="term" value="C:endoplasmic reticulum"/>
    <property type="evidence" value="ECO:0007669"/>
    <property type="project" value="UniProtKB-SubCell"/>
</dbReference>
<dbReference type="Pfam" id="PF00887">
    <property type="entry name" value="ACBP"/>
    <property type="match status" value="1"/>
</dbReference>
<evidence type="ECO:0000256" key="1">
    <source>
        <dbReference type="ARBA" id="ARBA00004240"/>
    </source>
</evidence>
<keyword evidence="5" id="KW-0333">Golgi apparatus</keyword>
<dbReference type="GO" id="GO:0005794">
    <property type="term" value="C:Golgi apparatus"/>
    <property type="evidence" value="ECO:0007669"/>
    <property type="project" value="UniProtKB-SubCell"/>
</dbReference>
<comment type="subcellular location">
    <subcellularLocation>
        <location evidence="1">Endoplasmic reticulum</location>
    </subcellularLocation>
    <subcellularLocation>
        <location evidence="2">Golgi apparatus</location>
    </subcellularLocation>
</comment>
<dbReference type="OrthoDB" id="346910at2759"/>
<dbReference type="PANTHER" id="PTHR23310:SF54">
    <property type="entry name" value="ACYL-COA-BINDING PROTEIN"/>
    <property type="match status" value="1"/>
</dbReference>
<dbReference type="GO" id="GO:0000062">
    <property type="term" value="F:fatty-acyl-CoA binding"/>
    <property type="evidence" value="ECO:0007669"/>
    <property type="project" value="InterPro"/>
</dbReference>
<evidence type="ECO:0000256" key="6">
    <source>
        <dbReference type="ARBA" id="ARBA00023121"/>
    </source>
</evidence>
<keyword evidence="3" id="KW-0813">Transport</keyword>
<evidence type="ECO:0000256" key="4">
    <source>
        <dbReference type="ARBA" id="ARBA00022824"/>
    </source>
</evidence>